<dbReference type="EMBL" id="MU250533">
    <property type="protein sequence ID" value="KAG7446932.1"/>
    <property type="molecule type" value="Genomic_DNA"/>
</dbReference>
<name>A0A9P8AUI0_9AGAR</name>
<dbReference type="RefSeq" id="XP_043040432.1">
    <property type="nucleotide sequence ID" value="XM_043179140.1"/>
</dbReference>
<dbReference type="GeneID" id="66101434"/>
<keyword evidence="2" id="KW-1185">Reference proteome</keyword>
<sequence length="132" mass="14487">MFGEIPQELTLFLDKFFRVHRAARQAPLPSFFNRLHLTANYISKTIVMANFATRSFFMSNEGAVDGVVIQPGGSTKDIKESEKLKFSKPGKYVVEVNGVVVFSVDYHSGKLTVNDGTSASSDAAFIVSAKMS</sequence>
<reference evidence="1" key="1">
    <citation type="submission" date="2020-11" db="EMBL/GenBank/DDBJ databases">
        <title>Adaptations for nitrogen fixation in a non-lichenized fungal sporocarp promotes dispersal by wood-feeding termites.</title>
        <authorList>
            <consortium name="DOE Joint Genome Institute"/>
            <person name="Koch R.A."/>
            <person name="Yoon G."/>
            <person name="Arayal U."/>
            <person name="Lail K."/>
            <person name="Amirebrahimi M."/>
            <person name="Labutti K."/>
            <person name="Lipzen A."/>
            <person name="Riley R."/>
            <person name="Barry K."/>
            <person name="Henrissat B."/>
            <person name="Grigoriev I.V."/>
            <person name="Herr J.R."/>
            <person name="Aime M.C."/>
        </authorList>
    </citation>
    <scope>NUCLEOTIDE SEQUENCE</scope>
    <source>
        <strain evidence="1">MCA 3950</strain>
    </source>
</reference>
<evidence type="ECO:0000313" key="2">
    <source>
        <dbReference type="Proteomes" id="UP000812287"/>
    </source>
</evidence>
<comment type="caution">
    <text evidence="1">The sequence shown here is derived from an EMBL/GenBank/DDBJ whole genome shotgun (WGS) entry which is preliminary data.</text>
</comment>
<dbReference type="Proteomes" id="UP000812287">
    <property type="component" value="Unassembled WGS sequence"/>
</dbReference>
<gene>
    <name evidence="1" type="ORF">BT62DRAFT_1075674</name>
</gene>
<accession>A0A9P8AUI0</accession>
<protein>
    <submittedName>
        <fullName evidence="1">Uncharacterized protein</fullName>
    </submittedName>
</protein>
<dbReference type="AlphaFoldDB" id="A0A9P8AUI0"/>
<proteinExistence type="predicted"/>
<evidence type="ECO:0000313" key="1">
    <source>
        <dbReference type="EMBL" id="KAG7446932.1"/>
    </source>
</evidence>
<organism evidence="1 2">
    <name type="scientific">Guyanagaster necrorhizus</name>
    <dbReference type="NCBI Taxonomy" id="856835"/>
    <lineage>
        <taxon>Eukaryota</taxon>
        <taxon>Fungi</taxon>
        <taxon>Dikarya</taxon>
        <taxon>Basidiomycota</taxon>
        <taxon>Agaricomycotina</taxon>
        <taxon>Agaricomycetes</taxon>
        <taxon>Agaricomycetidae</taxon>
        <taxon>Agaricales</taxon>
        <taxon>Marasmiineae</taxon>
        <taxon>Physalacriaceae</taxon>
        <taxon>Guyanagaster</taxon>
    </lineage>
</organism>